<organism evidence="7 8">
    <name type="scientific">Apibacter mensalis</name>
    <dbReference type="NCBI Taxonomy" id="1586267"/>
    <lineage>
        <taxon>Bacteria</taxon>
        <taxon>Pseudomonadati</taxon>
        <taxon>Bacteroidota</taxon>
        <taxon>Flavobacteriia</taxon>
        <taxon>Flavobacteriales</taxon>
        <taxon>Weeksellaceae</taxon>
        <taxon>Apibacter</taxon>
    </lineage>
</organism>
<dbReference type="STRING" id="1586267.GCA_001418685_00094"/>
<evidence type="ECO:0000256" key="3">
    <source>
        <dbReference type="ARBA" id="ARBA00022989"/>
    </source>
</evidence>
<evidence type="ECO:0000256" key="4">
    <source>
        <dbReference type="ARBA" id="ARBA00023136"/>
    </source>
</evidence>
<name>A0A0X3ALM3_9FLAO</name>
<feature type="transmembrane region" description="Helical" evidence="5">
    <location>
        <begin position="27"/>
        <end position="45"/>
    </location>
</feature>
<keyword evidence="7" id="KW-0436">Ligase</keyword>
<dbReference type="PANTHER" id="PTHR37422">
    <property type="entry name" value="TEICHURONIC ACID BIOSYNTHESIS PROTEIN TUAE"/>
    <property type="match status" value="1"/>
</dbReference>
<keyword evidence="8" id="KW-1185">Reference proteome</keyword>
<dbReference type="AlphaFoldDB" id="A0A0X3ALM3"/>
<feature type="transmembrane region" description="Helical" evidence="5">
    <location>
        <begin position="286"/>
        <end position="312"/>
    </location>
</feature>
<proteinExistence type="predicted"/>
<feature type="transmembrane region" description="Helical" evidence="5">
    <location>
        <begin position="133"/>
        <end position="165"/>
    </location>
</feature>
<dbReference type="GO" id="GO:0016874">
    <property type="term" value="F:ligase activity"/>
    <property type="evidence" value="ECO:0007669"/>
    <property type="project" value="UniProtKB-KW"/>
</dbReference>
<comment type="subcellular location">
    <subcellularLocation>
        <location evidence="1">Membrane</location>
        <topology evidence="1">Multi-pass membrane protein</topology>
    </subcellularLocation>
</comment>
<reference evidence="7 8" key="1">
    <citation type="submission" date="2016-01" db="EMBL/GenBank/DDBJ databases">
        <authorList>
            <person name="McClelland M."/>
            <person name="Jain A."/>
            <person name="Saraogi P."/>
            <person name="Mendelson R."/>
            <person name="Westerman R."/>
            <person name="SanMiguel P."/>
            <person name="Csonka L."/>
        </authorList>
    </citation>
    <scope>NUCLEOTIDE SEQUENCE [LARGE SCALE GENOMIC DNA]</scope>
    <source>
        <strain evidence="7 8">R-53146</strain>
    </source>
</reference>
<feature type="transmembrane region" description="Helical" evidence="5">
    <location>
        <begin position="102"/>
        <end position="121"/>
    </location>
</feature>
<gene>
    <name evidence="7" type="ORF">Ga0061079_10194</name>
</gene>
<dbReference type="GO" id="GO:0016020">
    <property type="term" value="C:membrane"/>
    <property type="evidence" value="ECO:0007669"/>
    <property type="project" value="UniProtKB-SubCell"/>
</dbReference>
<dbReference type="InterPro" id="IPR051533">
    <property type="entry name" value="WaaL-like"/>
</dbReference>
<keyword evidence="4 5" id="KW-0472">Membrane</keyword>
<dbReference type="InterPro" id="IPR007016">
    <property type="entry name" value="O-antigen_ligase-rel_domated"/>
</dbReference>
<dbReference type="RefSeq" id="WP_167336858.1">
    <property type="nucleotide sequence ID" value="NZ_FCOR01000001.1"/>
</dbReference>
<dbReference type="PANTHER" id="PTHR37422:SF13">
    <property type="entry name" value="LIPOPOLYSACCHARIDE BIOSYNTHESIS PROTEIN PA4999-RELATED"/>
    <property type="match status" value="1"/>
</dbReference>
<evidence type="ECO:0000259" key="6">
    <source>
        <dbReference type="Pfam" id="PF04932"/>
    </source>
</evidence>
<dbReference type="EMBL" id="FCOR01000001">
    <property type="protein sequence ID" value="CVK15282.1"/>
    <property type="molecule type" value="Genomic_DNA"/>
</dbReference>
<feature type="transmembrane region" description="Helical" evidence="5">
    <location>
        <begin position="51"/>
        <end position="69"/>
    </location>
</feature>
<feature type="transmembrane region" description="Helical" evidence="5">
    <location>
        <begin position="333"/>
        <end position="355"/>
    </location>
</feature>
<dbReference type="Pfam" id="PF04932">
    <property type="entry name" value="Wzy_C"/>
    <property type="match status" value="1"/>
</dbReference>
<evidence type="ECO:0000256" key="5">
    <source>
        <dbReference type="SAM" id="Phobius"/>
    </source>
</evidence>
<protein>
    <submittedName>
        <fullName evidence="7">O-antigen ligase like membrane protein</fullName>
    </submittedName>
</protein>
<evidence type="ECO:0000313" key="8">
    <source>
        <dbReference type="Proteomes" id="UP000182761"/>
    </source>
</evidence>
<evidence type="ECO:0000256" key="1">
    <source>
        <dbReference type="ARBA" id="ARBA00004141"/>
    </source>
</evidence>
<sequence>MPFLIEVLMFWNNDYNYYGLKSLEKKIIYLFLPFFALSSLIKIDVFKLINYWTKIMCIILICFLIRYVLFYKDNLTNYLNGIDVWDMGYSFARSIDNNHAPALNLIVSFCCVSALYIFYNINPKNCYEKILNFITYVILLCFVFIINTRIAVCCSVLGSIFITLYRFKSSFTIKQTVLITSLIIIFTVIFISIFPYTIKKYTTVSFGNMDKIGKLDEIENPEGEIYNSLVTRLSIWKSAIDLSKRNIWLGVGASDGKRKLFDYYYESDQMFLFKYKFPIHNQYLDYLVRFGIIGLVILIVFMASPLYIGFKLHNSLIIFYSISFIISNITDDFLIRFDGIVFSCIFTSLFGYLYLSNPNKYSLE</sequence>
<feature type="domain" description="O-antigen ligase-related" evidence="6">
    <location>
        <begin position="135"/>
        <end position="299"/>
    </location>
</feature>
<accession>A0A0X3ALM3</accession>
<feature type="transmembrane region" description="Helical" evidence="5">
    <location>
        <begin position="177"/>
        <end position="198"/>
    </location>
</feature>
<evidence type="ECO:0000256" key="2">
    <source>
        <dbReference type="ARBA" id="ARBA00022692"/>
    </source>
</evidence>
<keyword evidence="2 5" id="KW-0812">Transmembrane</keyword>
<keyword evidence="3 5" id="KW-1133">Transmembrane helix</keyword>
<evidence type="ECO:0000313" key="7">
    <source>
        <dbReference type="EMBL" id="CVK15282.1"/>
    </source>
</evidence>
<dbReference type="Proteomes" id="UP000182761">
    <property type="component" value="Unassembled WGS sequence"/>
</dbReference>